<accession>A0A9X4C7I5</accession>
<evidence type="ECO:0000259" key="1">
    <source>
        <dbReference type="PROSITE" id="PS50883"/>
    </source>
</evidence>
<dbReference type="Pfam" id="PF00563">
    <property type="entry name" value="EAL"/>
    <property type="match status" value="1"/>
</dbReference>
<dbReference type="GO" id="GO:0007165">
    <property type="term" value="P:signal transduction"/>
    <property type="evidence" value="ECO:0007669"/>
    <property type="project" value="InterPro"/>
</dbReference>
<feature type="domain" description="GGDEF" evidence="3">
    <location>
        <begin position="302"/>
        <end position="433"/>
    </location>
</feature>
<gene>
    <name evidence="4" type="ORF">M5G27_29450</name>
</gene>
<sequence>MIGFTLKRFAQFASIRNRLILAFSALLGLLLALSVMTSHRLETLGASMHEFVDQPARLALLAERANQQSQYAAIQLLRLLQTPDRDQRIPLYAQMDAAMTASDAAIASLAHADSRAYSQSQIALATELRQRYGALFQETVELIEIQGLTQARAHFEQYTDPALNALLDETLRLTERQQALMNLEVEHFEQSATATRLQIVAITPSALVLGALLALLISRSIVIPIGEAVAVAQTIAAGNYNENIPRGRSPEMQVLLRALALMRKNIVIREERITRLAYVDSLTNLPNRAHFMEALATASAGEHGALVILNIDRFAPINNALGHAVGDRMLSEIAARLLACVAAPHLVARLGGDEFVILYEGSDISAISGYIQMILDALRRPMRLDGQRLDIDVSLGVVFYPDDGNDPTALLRRADLAIKAAKRRHDSYAFAEEFEDVVQHEQLTLLGEMRDALVRNEFVIHYQPKLNLADARISGVEALLRWQHPLRGLIAPDLFIPFAEQTGFIREITPWLIREVVSHATQWWRDGLEIVASVNISALDLLNPALITRIQQLLIQTSLPAEMLCLEITESALMDDPELAHTHLLALAGLGVKLSIDDYGAGNASLSYVRTLPVHELKIDRSFITQVDQQRKSAAIVRSTIVLCRELGLSVVAEGVETASELDWLKINHCDLAQGFGIGRPMPVHELYGWLDITHTGAQER</sequence>
<dbReference type="SMART" id="SM00267">
    <property type="entry name" value="GGDEF"/>
    <property type="match status" value="1"/>
</dbReference>
<dbReference type="SUPFAM" id="SSF158472">
    <property type="entry name" value="HAMP domain-like"/>
    <property type="match status" value="1"/>
</dbReference>
<dbReference type="InterPro" id="IPR043128">
    <property type="entry name" value="Rev_trsase/Diguanyl_cyclase"/>
</dbReference>
<dbReference type="InterPro" id="IPR001633">
    <property type="entry name" value="EAL_dom"/>
</dbReference>
<name>A0A9X4C7I5_9PSED</name>
<dbReference type="SMART" id="SM00052">
    <property type="entry name" value="EAL"/>
    <property type="match status" value="1"/>
</dbReference>
<dbReference type="InterPro" id="IPR003660">
    <property type="entry name" value="HAMP_dom"/>
</dbReference>
<keyword evidence="5" id="KW-1185">Reference proteome</keyword>
<dbReference type="GO" id="GO:0071111">
    <property type="term" value="F:cyclic-guanylate-specific phosphodiesterase activity"/>
    <property type="evidence" value="ECO:0007669"/>
    <property type="project" value="InterPro"/>
</dbReference>
<comment type="caution">
    <text evidence="4">The sequence shown here is derived from an EMBL/GenBank/DDBJ whole genome shotgun (WGS) entry which is preliminary data.</text>
</comment>
<organism evidence="4 5">
    <name type="scientific">Pseudomonas shahriarae</name>
    <dbReference type="NCBI Taxonomy" id="2745512"/>
    <lineage>
        <taxon>Bacteria</taxon>
        <taxon>Pseudomonadati</taxon>
        <taxon>Pseudomonadota</taxon>
        <taxon>Gammaproteobacteria</taxon>
        <taxon>Pseudomonadales</taxon>
        <taxon>Pseudomonadaceae</taxon>
        <taxon>Pseudomonas</taxon>
    </lineage>
</organism>
<dbReference type="GO" id="GO:0016020">
    <property type="term" value="C:membrane"/>
    <property type="evidence" value="ECO:0007669"/>
    <property type="project" value="InterPro"/>
</dbReference>
<dbReference type="InterPro" id="IPR029787">
    <property type="entry name" value="Nucleotide_cyclase"/>
</dbReference>
<dbReference type="Pfam" id="PF12729">
    <property type="entry name" value="4HB_MCP_1"/>
    <property type="match status" value="1"/>
</dbReference>
<evidence type="ECO:0000313" key="4">
    <source>
        <dbReference type="EMBL" id="MDD1011590.1"/>
    </source>
</evidence>
<dbReference type="NCBIfam" id="TIGR00254">
    <property type="entry name" value="GGDEF"/>
    <property type="match status" value="1"/>
</dbReference>
<dbReference type="SUPFAM" id="SSF55073">
    <property type="entry name" value="Nucleotide cyclase"/>
    <property type="match status" value="1"/>
</dbReference>
<dbReference type="InterPro" id="IPR024478">
    <property type="entry name" value="HlyB_4HB_MCP"/>
</dbReference>
<feature type="domain" description="HAMP" evidence="2">
    <location>
        <begin position="219"/>
        <end position="271"/>
    </location>
</feature>
<dbReference type="CDD" id="cd01949">
    <property type="entry name" value="GGDEF"/>
    <property type="match status" value="1"/>
</dbReference>
<dbReference type="Gene3D" id="3.20.20.450">
    <property type="entry name" value="EAL domain"/>
    <property type="match status" value="1"/>
</dbReference>
<dbReference type="PANTHER" id="PTHR33121">
    <property type="entry name" value="CYCLIC DI-GMP PHOSPHODIESTERASE PDEF"/>
    <property type="match status" value="1"/>
</dbReference>
<dbReference type="RefSeq" id="WP_273878441.1">
    <property type="nucleotide sequence ID" value="NZ_JAMDHA010000053.1"/>
</dbReference>
<dbReference type="SMART" id="SM00304">
    <property type="entry name" value="HAMP"/>
    <property type="match status" value="1"/>
</dbReference>
<dbReference type="CDD" id="cd01948">
    <property type="entry name" value="EAL"/>
    <property type="match status" value="1"/>
</dbReference>
<dbReference type="PROSITE" id="PS50885">
    <property type="entry name" value="HAMP"/>
    <property type="match status" value="1"/>
</dbReference>
<dbReference type="InterPro" id="IPR050706">
    <property type="entry name" value="Cyclic-di-GMP_PDE-like"/>
</dbReference>
<dbReference type="AlphaFoldDB" id="A0A9X4C7I5"/>
<dbReference type="InterPro" id="IPR035919">
    <property type="entry name" value="EAL_sf"/>
</dbReference>
<dbReference type="SUPFAM" id="SSF141868">
    <property type="entry name" value="EAL domain-like"/>
    <property type="match status" value="1"/>
</dbReference>
<dbReference type="Gene3D" id="3.30.70.270">
    <property type="match status" value="1"/>
</dbReference>
<dbReference type="Pfam" id="PF00990">
    <property type="entry name" value="GGDEF"/>
    <property type="match status" value="1"/>
</dbReference>
<dbReference type="InterPro" id="IPR000160">
    <property type="entry name" value="GGDEF_dom"/>
</dbReference>
<feature type="domain" description="EAL" evidence="1">
    <location>
        <begin position="442"/>
        <end position="695"/>
    </location>
</feature>
<proteinExistence type="predicted"/>
<dbReference type="Gene3D" id="6.10.340.10">
    <property type="match status" value="1"/>
</dbReference>
<dbReference type="PROSITE" id="PS50887">
    <property type="entry name" value="GGDEF"/>
    <property type="match status" value="1"/>
</dbReference>
<dbReference type="PROSITE" id="PS50883">
    <property type="entry name" value="EAL"/>
    <property type="match status" value="1"/>
</dbReference>
<dbReference type="EMBL" id="JAMDHA010000053">
    <property type="protein sequence ID" value="MDD1011590.1"/>
    <property type="molecule type" value="Genomic_DNA"/>
</dbReference>
<dbReference type="PANTHER" id="PTHR33121:SF70">
    <property type="entry name" value="SIGNALING PROTEIN YKOW"/>
    <property type="match status" value="1"/>
</dbReference>
<dbReference type="Proteomes" id="UP001148185">
    <property type="component" value="Unassembled WGS sequence"/>
</dbReference>
<evidence type="ECO:0000259" key="3">
    <source>
        <dbReference type="PROSITE" id="PS50887"/>
    </source>
</evidence>
<protein>
    <submittedName>
        <fullName evidence="4">EAL domain-containing protein</fullName>
    </submittedName>
</protein>
<reference evidence="4 5" key="1">
    <citation type="submission" date="2022-05" db="EMBL/GenBank/DDBJ databases">
        <title>Novel Pseudomonas spp. Isolated from a Rainbow Trout Aquaculture Facility.</title>
        <authorList>
            <person name="Testerman T."/>
            <person name="Graf J."/>
        </authorList>
    </citation>
    <scope>NUCLEOTIDE SEQUENCE [LARGE SCALE GENOMIC DNA]</scope>
    <source>
        <strain evidence="4 5">ID1042</strain>
    </source>
</reference>
<evidence type="ECO:0000313" key="5">
    <source>
        <dbReference type="Proteomes" id="UP001148185"/>
    </source>
</evidence>
<evidence type="ECO:0000259" key="2">
    <source>
        <dbReference type="PROSITE" id="PS50885"/>
    </source>
</evidence>